<keyword evidence="4 9" id="KW-0812">Transmembrane</keyword>
<dbReference type="InterPro" id="IPR039421">
    <property type="entry name" value="Type_1_exporter"/>
</dbReference>
<dbReference type="PROSITE" id="PS50929">
    <property type="entry name" value="ABC_TM1F"/>
    <property type="match status" value="1"/>
</dbReference>
<keyword evidence="8 9" id="KW-0472">Membrane</keyword>
<dbReference type="SUPFAM" id="SSF52540">
    <property type="entry name" value="P-loop containing nucleoside triphosphate hydrolases"/>
    <property type="match status" value="1"/>
</dbReference>
<keyword evidence="5" id="KW-0547">Nucleotide-binding</keyword>
<evidence type="ECO:0000256" key="9">
    <source>
        <dbReference type="SAM" id="Phobius"/>
    </source>
</evidence>
<comment type="caution">
    <text evidence="12">The sequence shown here is derived from an EMBL/GenBank/DDBJ whole genome shotgun (WGS) entry which is preliminary data.</text>
</comment>
<feature type="transmembrane region" description="Helical" evidence="9">
    <location>
        <begin position="269"/>
        <end position="294"/>
    </location>
</feature>
<dbReference type="EMBL" id="MUYF01000003">
    <property type="protein sequence ID" value="OOL81883.1"/>
    <property type="molecule type" value="Genomic_DNA"/>
</dbReference>
<feature type="transmembrane region" description="Helical" evidence="9">
    <location>
        <begin position="123"/>
        <end position="148"/>
    </location>
</feature>
<feature type="transmembrane region" description="Helical" evidence="9">
    <location>
        <begin position="233"/>
        <end position="257"/>
    </location>
</feature>
<dbReference type="FunFam" id="3.40.50.300:FF:000854">
    <property type="entry name" value="Multidrug ABC transporter ATP-binding protein"/>
    <property type="match status" value="1"/>
</dbReference>
<dbReference type="CDD" id="cd18548">
    <property type="entry name" value="ABC_6TM_Tm287_like"/>
    <property type="match status" value="1"/>
</dbReference>
<evidence type="ECO:0000259" key="10">
    <source>
        <dbReference type="PROSITE" id="PS50893"/>
    </source>
</evidence>
<dbReference type="Gene3D" id="1.20.1560.10">
    <property type="entry name" value="ABC transporter type 1, transmembrane domain"/>
    <property type="match status" value="1"/>
</dbReference>
<reference evidence="12 13" key="1">
    <citation type="submission" date="2017-01" db="EMBL/GenBank/DDBJ databases">
        <title>Complete Genome Sequence of Dolosigranulum pigrum isolated from a Patient with interstitial lung disease.</title>
        <authorList>
            <person name="Mukhopadhyay R."/>
            <person name="Joaquin J."/>
            <person name="Hogue R."/>
            <person name="Fitzgerald S."/>
            <person name="Jospin G."/>
            <person name="Eisen J.A."/>
            <person name="Chaturvedi V."/>
        </authorList>
    </citation>
    <scope>NUCLEOTIDE SEQUENCE [LARGE SCALE GENOMIC DNA]</scope>
    <source>
        <strain evidence="12 13">15S00348</strain>
    </source>
</reference>
<dbReference type="Pfam" id="PF00005">
    <property type="entry name" value="ABC_tran"/>
    <property type="match status" value="1"/>
</dbReference>
<evidence type="ECO:0000256" key="4">
    <source>
        <dbReference type="ARBA" id="ARBA00022692"/>
    </source>
</evidence>
<dbReference type="InterPro" id="IPR027417">
    <property type="entry name" value="P-loop_NTPase"/>
</dbReference>
<accession>A0A1S8KQG5</accession>
<dbReference type="Gene3D" id="3.40.50.300">
    <property type="entry name" value="P-loop containing nucleotide triphosphate hydrolases"/>
    <property type="match status" value="1"/>
</dbReference>
<gene>
    <name evidence="12" type="ORF">BWX42_09420</name>
</gene>
<evidence type="ECO:0000256" key="7">
    <source>
        <dbReference type="ARBA" id="ARBA00022989"/>
    </source>
</evidence>
<dbReference type="InterPro" id="IPR036640">
    <property type="entry name" value="ABC1_TM_sf"/>
</dbReference>
<dbReference type="InterPro" id="IPR011527">
    <property type="entry name" value="ABC1_TM_dom"/>
</dbReference>
<dbReference type="RefSeq" id="WP_077863254.1">
    <property type="nucleotide sequence ID" value="NZ_CALFGV010000020.1"/>
</dbReference>
<feature type="domain" description="ABC transporter" evidence="10">
    <location>
        <begin position="330"/>
        <end position="565"/>
    </location>
</feature>
<dbReference type="Proteomes" id="UP000190409">
    <property type="component" value="Unassembled WGS sequence"/>
</dbReference>
<dbReference type="InterPro" id="IPR003593">
    <property type="entry name" value="AAA+_ATPase"/>
</dbReference>
<evidence type="ECO:0000313" key="12">
    <source>
        <dbReference type="EMBL" id="OOL81883.1"/>
    </source>
</evidence>
<dbReference type="Pfam" id="PF00664">
    <property type="entry name" value="ABC_membrane"/>
    <property type="match status" value="1"/>
</dbReference>
<protein>
    <submittedName>
        <fullName evidence="12">Multidrug ABC transporter ATP-binding protein</fullName>
    </submittedName>
</protein>
<feature type="transmembrane region" description="Helical" evidence="9">
    <location>
        <begin position="12"/>
        <end position="34"/>
    </location>
</feature>
<sequence length="572" mass="62779">MFQLFKEMNLKRVALAIFFAAFRVVGMLAIPTLTANIIDYGVVEGDMQYIVNQGLIMIGVTLLAIAGAIVGVYFTATESQRLGQTLRNKIFKKIVNFTNEDLDGFGTSSLITRSSNDTMQIQFVMYHMIYMLGLDPMLIIGASIMALIREPRLAAVFIITIPVLILAIGFILKKAHPIFRSLQKKTDVLNRIFREGLTGVRVVRAFKKDQYEIDRFDEANEDFMETSIKGQTVAAFFMPTLLLVGSATSILIIWFGAQLVGQEVMQVGNMVAFLTYASLIIVGIMLIASVLAFLPRGSIAAERVMEVINTESTIEDVKEPVTIPDGPVQVTYDQVDFRYPGAEKLALDQIDFQIDTGETLAVIGGTGAGKSTLANLLVRMYDVTDGSVAVNGIDIREVRQRDLRHKIGFAPQDAVLFSGTIRDNLTYGKPDATDADIWKALEIAQGANFVRELDAGLGSKVEHGGGNFSGGQRQRLSIARALVTDADILVFDDSFSALDFKTDANLRAALKSVTEDKVVIIIAQRISTVADADTIVVLDDGRMVGRGTHEELKATNDVYQEIMNSQMKGEEL</sequence>
<feature type="domain" description="ABC transmembrane type-1" evidence="11">
    <location>
        <begin position="14"/>
        <end position="296"/>
    </location>
</feature>
<feature type="transmembrane region" description="Helical" evidence="9">
    <location>
        <begin position="54"/>
        <end position="76"/>
    </location>
</feature>
<feature type="transmembrane region" description="Helical" evidence="9">
    <location>
        <begin position="154"/>
        <end position="172"/>
    </location>
</feature>
<dbReference type="SMART" id="SM00382">
    <property type="entry name" value="AAA"/>
    <property type="match status" value="1"/>
</dbReference>
<dbReference type="GO" id="GO:0005886">
    <property type="term" value="C:plasma membrane"/>
    <property type="evidence" value="ECO:0007669"/>
    <property type="project" value="UniProtKB-SubCell"/>
</dbReference>
<dbReference type="PROSITE" id="PS00211">
    <property type="entry name" value="ABC_TRANSPORTER_1"/>
    <property type="match status" value="1"/>
</dbReference>
<dbReference type="InterPro" id="IPR017871">
    <property type="entry name" value="ABC_transporter-like_CS"/>
</dbReference>
<evidence type="ECO:0000256" key="5">
    <source>
        <dbReference type="ARBA" id="ARBA00022741"/>
    </source>
</evidence>
<dbReference type="PROSITE" id="PS50893">
    <property type="entry name" value="ABC_TRANSPORTER_2"/>
    <property type="match status" value="1"/>
</dbReference>
<keyword evidence="6 12" id="KW-0067">ATP-binding</keyword>
<dbReference type="GO" id="GO:0005524">
    <property type="term" value="F:ATP binding"/>
    <property type="evidence" value="ECO:0007669"/>
    <property type="project" value="UniProtKB-KW"/>
</dbReference>
<keyword evidence="7 9" id="KW-1133">Transmembrane helix</keyword>
<keyword evidence="2" id="KW-0813">Transport</keyword>
<dbReference type="AlphaFoldDB" id="A0A1S8KQG5"/>
<keyword evidence="3" id="KW-1003">Cell membrane</keyword>
<dbReference type="GO" id="GO:0016887">
    <property type="term" value="F:ATP hydrolysis activity"/>
    <property type="evidence" value="ECO:0007669"/>
    <property type="project" value="InterPro"/>
</dbReference>
<organism evidence="12 13">
    <name type="scientific">Dolosigranulum pigrum</name>
    <dbReference type="NCBI Taxonomy" id="29394"/>
    <lineage>
        <taxon>Bacteria</taxon>
        <taxon>Bacillati</taxon>
        <taxon>Bacillota</taxon>
        <taxon>Bacilli</taxon>
        <taxon>Lactobacillales</taxon>
        <taxon>Carnobacteriaceae</taxon>
        <taxon>Dolosigranulum</taxon>
    </lineage>
</organism>
<dbReference type="PANTHER" id="PTHR43394">
    <property type="entry name" value="ATP-DEPENDENT PERMEASE MDL1, MITOCHONDRIAL"/>
    <property type="match status" value="1"/>
</dbReference>
<evidence type="ECO:0000313" key="13">
    <source>
        <dbReference type="Proteomes" id="UP000190409"/>
    </source>
</evidence>
<evidence type="ECO:0000256" key="6">
    <source>
        <dbReference type="ARBA" id="ARBA00022840"/>
    </source>
</evidence>
<evidence type="ECO:0000256" key="2">
    <source>
        <dbReference type="ARBA" id="ARBA00022448"/>
    </source>
</evidence>
<dbReference type="GO" id="GO:0015421">
    <property type="term" value="F:ABC-type oligopeptide transporter activity"/>
    <property type="evidence" value="ECO:0007669"/>
    <property type="project" value="TreeGrafter"/>
</dbReference>
<comment type="subcellular location">
    <subcellularLocation>
        <location evidence="1">Cell membrane</location>
        <topology evidence="1">Multi-pass membrane protein</topology>
    </subcellularLocation>
</comment>
<evidence type="ECO:0000256" key="3">
    <source>
        <dbReference type="ARBA" id="ARBA00022475"/>
    </source>
</evidence>
<evidence type="ECO:0000259" key="11">
    <source>
        <dbReference type="PROSITE" id="PS50929"/>
    </source>
</evidence>
<evidence type="ECO:0000256" key="8">
    <source>
        <dbReference type="ARBA" id="ARBA00023136"/>
    </source>
</evidence>
<dbReference type="PANTHER" id="PTHR43394:SF1">
    <property type="entry name" value="ATP-BINDING CASSETTE SUB-FAMILY B MEMBER 10, MITOCHONDRIAL"/>
    <property type="match status" value="1"/>
</dbReference>
<evidence type="ECO:0000256" key="1">
    <source>
        <dbReference type="ARBA" id="ARBA00004651"/>
    </source>
</evidence>
<dbReference type="SUPFAM" id="SSF90123">
    <property type="entry name" value="ABC transporter transmembrane region"/>
    <property type="match status" value="1"/>
</dbReference>
<proteinExistence type="predicted"/>
<name>A0A1S8KQG5_9LACT</name>
<dbReference type="InterPro" id="IPR003439">
    <property type="entry name" value="ABC_transporter-like_ATP-bd"/>
</dbReference>